<dbReference type="RefSeq" id="WP_348261863.1">
    <property type="nucleotide sequence ID" value="NZ_CP121196.1"/>
</dbReference>
<accession>A0AAU7DG34</accession>
<evidence type="ECO:0000313" key="4">
    <source>
        <dbReference type="EMBL" id="XBH16634.1"/>
    </source>
</evidence>
<dbReference type="PROSITE" id="PS50977">
    <property type="entry name" value="HTH_TETR_2"/>
    <property type="match status" value="1"/>
</dbReference>
<dbReference type="Gene3D" id="1.10.357.10">
    <property type="entry name" value="Tetracycline Repressor, domain 2"/>
    <property type="match status" value="1"/>
</dbReference>
<feature type="DNA-binding region" description="H-T-H motif" evidence="2">
    <location>
        <begin position="39"/>
        <end position="58"/>
    </location>
</feature>
<dbReference type="InterPro" id="IPR041474">
    <property type="entry name" value="NicS_C"/>
</dbReference>
<gene>
    <name evidence="4" type="ORF">P8935_18915</name>
</gene>
<keyword evidence="1 2" id="KW-0238">DNA-binding</keyword>
<dbReference type="InterPro" id="IPR036271">
    <property type="entry name" value="Tet_transcr_reg_TetR-rel_C_sf"/>
</dbReference>
<protein>
    <submittedName>
        <fullName evidence="4">TetR/AcrR family transcriptional regulator</fullName>
    </submittedName>
</protein>
<organism evidence="4">
    <name type="scientific">Telmatobacter sp. DSM 110680</name>
    <dbReference type="NCBI Taxonomy" id="3036704"/>
    <lineage>
        <taxon>Bacteria</taxon>
        <taxon>Pseudomonadati</taxon>
        <taxon>Acidobacteriota</taxon>
        <taxon>Terriglobia</taxon>
        <taxon>Terriglobales</taxon>
        <taxon>Acidobacteriaceae</taxon>
        <taxon>Telmatobacter</taxon>
    </lineage>
</organism>
<dbReference type="InterPro" id="IPR050109">
    <property type="entry name" value="HTH-type_TetR-like_transc_reg"/>
</dbReference>
<dbReference type="AlphaFoldDB" id="A0AAU7DG34"/>
<dbReference type="Pfam" id="PF00440">
    <property type="entry name" value="TetR_N"/>
    <property type="match status" value="1"/>
</dbReference>
<dbReference type="SUPFAM" id="SSF48498">
    <property type="entry name" value="Tetracyclin repressor-like, C-terminal domain"/>
    <property type="match status" value="1"/>
</dbReference>
<dbReference type="PRINTS" id="PR00455">
    <property type="entry name" value="HTHTETR"/>
</dbReference>
<dbReference type="InterPro" id="IPR001647">
    <property type="entry name" value="HTH_TetR"/>
</dbReference>
<dbReference type="Pfam" id="PF17938">
    <property type="entry name" value="TetR_C_29"/>
    <property type="match status" value="1"/>
</dbReference>
<dbReference type="InterPro" id="IPR009057">
    <property type="entry name" value="Homeodomain-like_sf"/>
</dbReference>
<name>A0AAU7DG34_9BACT</name>
<evidence type="ECO:0000256" key="1">
    <source>
        <dbReference type="ARBA" id="ARBA00023125"/>
    </source>
</evidence>
<feature type="domain" description="HTH tetR-type" evidence="3">
    <location>
        <begin position="16"/>
        <end position="76"/>
    </location>
</feature>
<dbReference type="GO" id="GO:0003677">
    <property type="term" value="F:DNA binding"/>
    <property type="evidence" value="ECO:0007669"/>
    <property type="project" value="UniProtKB-UniRule"/>
</dbReference>
<evidence type="ECO:0000256" key="2">
    <source>
        <dbReference type="PROSITE-ProRule" id="PRU00335"/>
    </source>
</evidence>
<proteinExistence type="predicted"/>
<dbReference type="PANTHER" id="PTHR30328:SF54">
    <property type="entry name" value="HTH-TYPE TRANSCRIPTIONAL REPRESSOR SCO4008"/>
    <property type="match status" value="1"/>
</dbReference>
<evidence type="ECO:0000259" key="3">
    <source>
        <dbReference type="PROSITE" id="PS50977"/>
    </source>
</evidence>
<reference evidence="4" key="1">
    <citation type="submission" date="2023-03" db="EMBL/GenBank/DDBJ databases">
        <title>Edaphobacter sp.</title>
        <authorList>
            <person name="Huber K.J."/>
            <person name="Papendorf J."/>
            <person name="Pilke C."/>
            <person name="Bunk B."/>
            <person name="Sproeer C."/>
            <person name="Pester M."/>
        </authorList>
    </citation>
    <scope>NUCLEOTIDE SEQUENCE</scope>
    <source>
        <strain evidence="4">DSM 110680</strain>
    </source>
</reference>
<dbReference type="PANTHER" id="PTHR30328">
    <property type="entry name" value="TRANSCRIPTIONAL REPRESSOR"/>
    <property type="match status" value="1"/>
</dbReference>
<sequence length="251" mass="28309">MTFESQITSSPTDRSSETRSRILDAALREFSALGLAGARMDQIAAAAGVNKALLYYHFDSKENLYLAAVEMISAKIRDRSMAVFLRDASPGERLLRAALDHFDRILAQGEFQSLMQQEMMRLHQGQSDVMQVLVKRVFAPLQTMYQAMMREGIASGELIDVDWLQIHLAALGANVFYFLAAPVWRMLMPFEPFAPDVLEARRRAVVEFLGKAVFMDRAHGTELAARVLADTPMPELPTTRHLFGRTDERKK</sequence>
<dbReference type="SUPFAM" id="SSF46689">
    <property type="entry name" value="Homeodomain-like"/>
    <property type="match status" value="1"/>
</dbReference>
<dbReference type="EMBL" id="CP121196">
    <property type="protein sequence ID" value="XBH16634.1"/>
    <property type="molecule type" value="Genomic_DNA"/>
</dbReference>